<protein>
    <submittedName>
        <fullName evidence="1">Uncharacterized protein</fullName>
    </submittedName>
</protein>
<sequence>MAKERNLPSGWLNSSAAAFIPAGAKWVTVNLGQGFKAYIASPETLLAMKLNSARDRDILDISFLLEKLDIHSVDGATDIAAELYGDDGVAYSATSREDAPIVVEEAINQNRNS</sequence>
<comment type="caution">
    <text evidence="1">The sequence shown here is derived from an EMBL/GenBank/DDBJ whole genome shotgun (WGS) entry which is preliminary data.</text>
</comment>
<dbReference type="EMBL" id="BJNE01000001">
    <property type="protein sequence ID" value="GEC11299.1"/>
    <property type="molecule type" value="Genomic_DNA"/>
</dbReference>
<keyword evidence="2" id="KW-1185">Reference proteome</keyword>
<evidence type="ECO:0000313" key="1">
    <source>
        <dbReference type="EMBL" id="GEC11299.1"/>
    </source>
</evidence>
<accession>A0ABQ0RHJ8</accession>
<dbReference type="Proteomes" id="UP000316242">
    <property type="component" value="Unassembled WGS sequence"/>
</dbReference>
<organism evidence="1 2">
    <name type="scientific">Glutamicibacter nicotianae</name>
    <name type="common">Arthrobacter nicotianae</name>
    <dbReference type="NCBI Taxonomy" id="37929"/>
    <lineage>
        <taxon>Bacteria</taxon>
        <taxon>Bacillati</taxon>
        <taxon>Actinomycetota</taxon>
        <taxon>Actinomycetes</taxon>
        <taxon>Micrococcales</taxon>
        <taxon>Micrococcaceae</taxon>
        <taxon>Glutamicibacter</taxon>
    </lineage>
</organism>
<proteinExistence type="predicted"/>
<reference evidence="1 2" key="1">
    <citation type="submission" date="2019-06" db="EMBL/GenBank/DDBJ databases">
        <title>Whole genome shotgun sequence of Glutamicibacter nicotianae NBRC 14234.</title>
        <authorList>
            <person name="Hosoyama A."/>
            <person name="Uohara A."/>
            <person name="Ohji S."/>
            <person name="Ichikawa N."/>
        </authorList>
    </citation>
    <scope>NUCLEOTIDE SEQUENCE [LARGE SCALE GENOMIC DNA]</scope>
    <source>
        <strain evidence="1 2">NBRC 14234</strain>
    </source>
</reference>
<gene>
    <name evidence="1" type="ORF">ANI01nite_05020</name>
</gene>
<evidence type="ECO:0000313" key="2">
    <source>
        <dbReference type="Proteomes" id="UP000316242"/>
    </source>
</evidence>
<dbReference type="RefSeq" id="WP_141355726.1">
    <property type="nucleotide sequence ID" value="NZ_BAAAWM010000001.1"/>
</dbReference>
<name>A0ABQ0RHJ8_GLUNI</name>